<evidence type="ECO:0000313" key="3">
    <source>
        <dbReference type="Proteomes" id="UP000015106"/>
    </source>
</evidence>
<keyword evidence="3" id="KW-1185">Reference proteome</keyword>
<dbReference type="Proteomes" id="UP000015106">
    <property type="component" value="Unassembled WGS sequence"/>
</dbReference>
<feature type="compositionally biased region" description="Basic and acidic residues" evidence="1">
    <location>
        <begin position="24"/>
        <end position="39"/>
    </location>
</feature>
<dbReference type="Gramene" id="TuG1812S0003305300.01.T01">
    <property type="protein sequence ID" value="TuG1812S0003305300.01.T01.s_cds37772"/>
    <property type="gene ID" value="TuG1812S0003305300.01"/>
</dbReference>
<sequence length="180" mass="19825">MGISDLHMVLHQPRFTSLHTQAKRSQEKDESSGRPRWPEPQHMNFLRPFTASPAQARQSRDINLLRLIPLIQAKLSTLLGHEARAFRLARDGHLPGVLMPATGLRSRREPLLPPGCLPGADGVELHLLVAALLAAEGRVPSVHEDVAVAFEGLGAERARVQRRHAGLAERLVVEEEGASY</sequence>
<reference evidence="3" key="1">
    <citation type="journal article" date="2013" name="Nature">
        <title>Draft genome of the wheat A-genome progenitor Triticum urartu.</title>
        <authorList>
            <person name="Ling H.Q."/>
            <person name="Zhao S."/>
            <person name="Liu D."/>
            <person name="Wang J."/>
            <person name="Sun H."/>
            <person name="Zhang C."/>
            <person name="Fan H."/>
            <person name="Li D."/>
            <person name="Dong L."/>
            <person name="Tao Y."/>
            <person name="Gao C."/>
            <person name="Wu H."/>
            <person name="Li Y."/>
            <person name="Cui Y."/>
            <person name="Guo X."/>
            <person name="Zheng S."/>
            <person name="Wang B."/>
            <person name="Yu K."/>
            <person name="Liang Q."/>
            <person name="Yang W."/>
            <person name="Lou X."/>
            <person name="Chen J."/>
            <person name="Feng M."/>
            <person name="Jian J."/>
            <person name="Zhang X."/>
            <person name="Luo G."/>
            <person name="Jiang Y."/>
            <person name="Liu J."/>
            <person name="Wang Z."/>
            <person name="Sha Y."/>
            <person name="Zhang B."/>
            <person name="Wu H."/>
            <person name="Tang D."/>
            <person name="Shen Q."/>
            <person name="Xue P."/>
            <person name="Zou S."/>
            <person name="Wang X."/>
            <person name="Liu X."/>
            <person name="Wang F."/>
            <person name="Yang Y."/>
            <person name="An X."/>
            <person name="Dong Z."/>
            <person name="Zhang K."/>
            <person name="Zhang X."/>
            <person name="Luo M.C."/>
            <person name="Dvorak J."/>
            <person name="Tong Y."/>
            <person name="Wang J."/>
            <person name="Yang H."/>
            <person name="Li Z."/>
            <person name="Wang D."/>
            <person name="Zhang A."/>
            <person name="Wang J."/>
        </authorList>
    </citation>
    <scope>NUCLEOTIDE SEQUENCE</scope>
    <source>
        <strain evidence="3">cv. G1812</strain>
    </source>
</reference>
<name>A0A8R7VDS1_TRIUA</name>
<protein>
    <submittedName>
        <fullName evidence="2">Uncharacterized protein</fullName>
    </submittedName>
</protein>
<dbReference type="EnsemblPlants" id="TuG1812S0003305300.01.T01">
    <property type="protein sequence ID" value="TuG1812S0003305300.01.T01.s_cds37772"/>
    <property type="gene ID" value="TuG1812S0003305300.01"/>
</dbReference>
<accession>A0A8R7VDS1</accession>
<feature type="region of interest" description="Disordered" evidence="1">
    <location>
        <begin position="14"/>
        <end position="43"/>
    </location>
</feature>
<organism evidence="2 3">
    <name type="scientific">Triticum urartu</name>
    <name type="common">Red wild einkorn</name>
    <name type="synonym">Crithodium urartu</name>
    <dbReference type="NCBI Taxonomy" id="4572"/>
    <lineage>
        <taxon>Eukaryota</taxon>
        <taxon>Viridiplantae</taxon>
        <taxon>Streptophyta</taxon>
        <taxon>Embryophyta</taxon>
        <taxon>Tracheophyta</taxon>
        <taxon>Spermatophyta</taxon>
        <taxon>Magnoliopsida</taxon>
        <taxon>Liliopsida</taxon>
        <taxon>Poales</taxon>
        <taxon>Poaceae</taxon>
        <taxon>BOP clade</taxon>
        <taxon>Pooideae</taxon>
        <taxon>Triticodae</taxon>
        <taxon>Triticeae</taxon>
        <taxon>Triticinae</taxon>
        <taxon>Triticum</taxon>
    </lineage>
</organism>
<reference evidence="2" key="2">
    <citation type="submission" date="2022-06" db="UniProtKB">
        <authorList>
            <consortium name="EnsemblPlants"/>
        </authorList>
    </citation>
    <scope>IDENTIFICATION</scope>
</reference>
<evidence type="ECO:0000256" key="1">
    <source>
        <dbReference type="SAM" id="MobiDB-lite"/>
    </source>
</evidence>
<evidence type="ECO:0000313" key="2">
    <source>
        <dbReference type="EnsemblPlants" id="TuG1812S0003305300.01.T01.s_cds37772"/>
    </source>
</evidence>
<dbReference type="AlphaFoldDB" id="A0A8R7VDS1"/>
<proteinExistence type="predicted"/>